<evidence type="ECO:0000313" key="2">
    <source>
        <dbReference type="Proteomes" id="UP000318053"/>
    </source>
</evidence>
<dbReference type="Proteomes" id="UP000318053">
    <property type="component" value="Unassembled WGS sequence"/>
</dbReference>
<name>A0A5C5WZX9_9BACT</name>
<sequence length="78" mass="8304">MGELQLVASSTTEKISQNPPLIDHAMLNTPPLRSGRVDGGWVDGGRVGGGTWCIRGTRSDIVAPGVDSSDRPLAAYWR</sequence>
<keyword evidence="2" id="KW-1185">Reference proteome</keyword>
<dbReference type="AlphaFoldDB" id="A0A5C5WZX9"/>
<dbReference type="EMBL" id="SJPK01000015">
    <property type="protein sequence ID" value="TWT56236.1"/>
    <property type="molecule type" value="Genomic_DNA"/>
</dbReference>
<reference evidence="1 2" key="1">
    <citation type="submission" date="2019-02" db="EMBL/GenBank/DDBJ databases">
        <title>Deep-cultivation of Planctomycetes and their phenomic and genomic characterization uncovers novel biology.</title>
        <authorList>
            <person name="Wiegand S."/>
            <person name="Jogler M."/>
            <person name="Boedeker C."/>
            <person name="Pinto D."/>
            <person name="Vollmers J."/>
            <person name="Rivas-Marin E."/>
            <person name="Kohn T."/>
            <person name="Peeters S.H."/>
            <person name="Heuer A."/>
            <person name="Rast P."/>
            <person name="Oberbeckmann S."/>
            <person name="Bunk B."/>
            <person name="Jeske O."/>
            <person name="Meyerdierks A."/>
            <person name="Storesund J.E."/>
            <person name="Kallscheuer N."/>
            <person name="Luecker S."/>
            <person name="Lage O.M."/>
            <person name="Pohl T."/>
            <person name="Merkel B.J."/>
            <person name="Hornburger P."/>
            <person name="Mueller R.-W."/>
            <person name="Bruemmer F."/>
            <person name="Labrenz M."/>
            <person name="Spormann A.M."/>
            <person name="Op Den Camp H."/>
            <person name="Overmann J."/>
            <person name="Amann R."/>
            <person name="Jetten M.S.M."/>
            <person name="Mascher T."/>
            <person name="Medema M.H."/>
            <person name="Devos D.P."/>
            <person name="Kaster A.-K."/>
            <person name="Ovreas L."/>
            <person name="Rohde M."/>
            <person name="Galperin M.Y."/>
            <person name="Jogler C."/>
        </authorList>
    </citation>
    <scope>NUCLEOTIDE SEQUENCE [LARGE SCALE GENOMIC DNA]</scope>
    <source>
        <strain evidence="1 2">CA85</strain>
    </source>
</reference>
<gene>
    <name evidence="1" type="ORF">CA85_44180</name>
</gene>
<proteinExistence type="predicted"/>
<evidence type="ECO:0000313" key="1">
    <source>
        <dbReference type="EMBL" id="TWT56236.1"/>
    </source>
</evidence>
<comment type="caution">
    <text evidence="1">The sequence shown here is derived from an EMBL/GenBank/DDBJ whole genome shotgun (WGS) entry which is preliminary data.</text>
</comment>
<organism evidence="1 2">
    <name type="scientific">Allorhodopirellula solitaria</name>
    <dbReference type="NCBI Taxonomy" id="2527987"/>
    <lineage>
        <taxon>Bacteria</taxon>
        <taxon>Pseudomonadati</taxon>
        <taxon>Planctomycetota</taxon>
        <taxon>Planctomycetia</taxon>
        <taxon>Pirellulales</taxon>
        <taxon>Pirellulaceae</taxon>
        <taxon>Allorhodopirellula</taxon>
    </lineage>
</organism>
<accession>A0A5C5WZX9</accession>
<protein>
    <submittedName>
        <fullName evidence="1">Uncharacterized protein</fullName>
    </submittedName>
</protein>